<dbReference type="AlphaFoldDB" id="A0A5J5EN13"/>
<evidence type="ECO:0000313" key="3">
    <source>
        <dbReference type="Proteomes" id="UP000326924"/>
    </source>
</evidence>
<reference evidence="2 3" key="1">
    <citation type="submission" date="2019-09" db="EMBL/GenBank/DDBJ databases">
        <title>Draft genome of the ectomycorrhizal ascomycete Sphaerosporella brunnea.</title>
        <authorList>
            <consortium name="DOE Joint Genome Institute"/>
            <person name="Benucci G.M."/>
            <person name="Marozzi G."/>
            <person name="Antonielli L."/>
            <person name="Sanchez S."/>
            <person name="Marco P."/>
            <person name="Wang X."/>
            <person name="Falini L.B."/>
            <person name="Barry K."/>
            <person name="Haridas S."/>
            <person name="Lipzen A."/>
            <person name="Labutti K."/>
            <person name="Grigoriev I.V."/>
            <person name="Murat C."/>
            <person name="Martin F."/>
            <person name="Albertini E."/>
            <person name="Donnini D."/>
            <person name="Bonito G."/>
        </authorList>
    </citation>
    <scope>NUCLEOTIDE SEQUENCE [LARGE SCALE GENOMIC DNA]</scope>
    <source>
        <strain evidence="2 3">Sb_GMNB300</strain>
    </source>
</reference>
<gene>
    <name evidence="2" type="ORF">FN846DRAFT_893250</name>
</gene>
<evidence type="ECO:0000256" key="1">
    <source>
        <dbReference type="SAM" id="SignalP"/>
    </source>
</evidence>
<sequence length="312" mass="33171">MDLLVLFVLLCVLLAVHACVAAVGFASTASMIDVKVGVDTDYKHAVAEHGDVSSEGQDDQTGQSIHLHAVVDESGATCEWSSESRVQRTTVSMRRFCGPNARLQRQGLDSGVREGFVRVTLTTNIHAACFSTPAAEIVARQSHQDVCPTLLQVPPGCIHLEVAPELARGSNVAPEAAPSLQTAPQTVFPVPDAEISSHLEAPYSCDAMPFRSIENACSTYPALSAPASGMTFPARCAVENATVADSINLTLADIADTLMATPGIKQLTREDVWRAIVANPRMLEVALIASEKEDPPAGEDGIRAFVGCSRHR</sequence>
<proteinExistence type="predicted"/>
<comment type="caution">
    <text evidence="2">The sequence shown here is derived from an EMBL/GenBank/DDBJ whole genome shotgun (WGS) entry which is preliminary data.</text>
</comment>
<dbReference type="EMBL" id="VXIS01000209">
    <property type="protein sequence ID" value="KAA8896565.1"/>
    <property type="molecule type" value="Genomic_DNA"/>
</dbReference>
<keyword evidence="1" id="KW-0732">Signal</keyword>
<feature type="signal peptide" evidence="1">
    <location>
        <begin position="1"/>
        <end position="18"/>
    </location>
</feature>
<dbReference type="InParanoid" id="A0A5J5EN13"/>
<evidence type="ECO:0000313" key="2">
    <source>
        <dbReference type="EMBL" id="KAA8896565.1"/>
    </source>
</evidence>
<feature type="chain" id="PRO_5023881938" evidence="1">
    <location>
        <begin position="19"/>
        <end position="312"/>
    </location>
</feature>
<keyword evidence="3" id="KW-1185">Reference proteome</keyword>
<protein>
    <submittedName>
        <fullName evidence="2">Uncharacterized protein</fullName>
    </submittedName>
</protein>
<dbReference type="Proteomes" id="UP000326924">
    <property type="component" value="Unassembled WGS sequence"/>
</dbReference>
<accession>A0A5J5EN13</accession>
<name>A0A5J5EN13_9PEZI</name>
<organism evidence="2 3">
    <name type="scientific">Sphaerosporella brunnea</name>
    <dbReference type="NCBI Taxonomy" id="1250544"/>
    <lineage>
        <taxon>Eukaryota</taxon>
        <taxon>Fungi</taxon>
        <taxon>Dikarya</taxon>
        <taxon>Ascomycota</taxon>
        <taxon>Pezizomycotina</taxon>
        <taxon>Pezizomycetes</taxon>
        <taxon>Pezizales</taxon>
        <taxon>Pyronemataceae</taxon>
        <taxon>Sphaerosporella</taxon>
    </lineage>
</organism>